<dbReference type="InterPro" id="IPR011051">
    <property type="entry name" value="RmlC_Cupin_sf"/>
</dbReference>
<dbReference type="Pfam" id="PF07883">
    <property type="entry name" value="Cupin_2"/>
    <property type="match status" value="1"/>
</dbReference>
<evidence type="ECO:0000313" key="4">
    <source>
        <dbReference type="Proteomes" id="UP000182427"/>
    </source>
</evidence>
<dbReference type="Proteomes" id="UP000182427">
    <property type="component" value="Chromosome I"/>
</dbReference>
<gene>
    <name evidence="3" type="ORF">SAMN05444167_3758</name>
</gene>
<reference evidence="3 4" key="1">
    <citation type="submission" date="2016-10" db="EMBL/GenBank/DDBJ databases">
        <authorList>
            <person name="de Groot N.N."/>
        </authorList>
    </citation>
    <scope>NUCLEOTIDE SEQUENCE [LARGE SCALE GENOMIC DNA]</scope>
    <source>
        <strain evidence="3 4">GAS232</strain>
    </source>
</reference>
<dbReference type="GO" id="GO:0046872">
    <property type="term" value="F:metal ion binding"/>
    <property type="evidence" value="ECO:0007669"/>
    <property type="project" value="UniProtKB-KW"/>
</dbReference>
<feature type="domain" description="Cupin type-2" evidence="2">
    <location>
        <begin position="75"/>
        <end position="142"/>
    </location>
</feature>
<dbReference type="PANTHER" id="PTHR35848">
    <property type="entry name" value="OXALATE-BINDING PROTEIN"/>
    <property type="match status" value="1"/>
</dbReference>
<dbReference type="InterPro" id="IPR013096">
    <property type="entry name" value="Cupin_2"/>
</dbReference>
<protein>
    <submittedName>
        <fullName evidence="3">Cupin domain-containing protein</fullName>
    </submittedName>
</protein>
<dbReference type="EMBL" id="LT629690">
    <property type="protein sequence ID" value="SDF93803.1"/>
    <property type="molecule type" value="Genomic_DNA"/>
</dbReference>
<dbReference type="SUPFAM" id="SSF51182">
    <property type="entry name" value="RmlC-like cupins"/>
    <property type="match status" value="1"/>
</dbReference>
<dbReference type="RefSeq" id="WP_083346503.1">
    <property type="nucleotide sequence ID" value="NZ_LT629690.1"/>
</dbReference>
<dbReference type="Gene3D" id="2.60.120.10">
    <property type="entry name" value="Jelly Rolls"/>
    <property type="match status" value="1"/>
</dbReference>
<sequence>MNRRDFLGAAGVLPSALVQHSQGITHVDTVRTGPALKSSVVKSSSLQATGDSPGAKAKTHFNGPTKQLAALASGLVTLEPGARPHPPHRHPEEELVIIAEGTGEIVVDGVTTHVGPGDMMYAEANVLHGIVNTGKTHMTFYFTKMLAKNA</sequence>
<keyword evidence="4" id="KW-1185">Reference proteome</keyword>
<accession>A0A1G7Q5Q3</accession>
<evidence type="ECO:0000256" key="1">
    <source>
        <dbReference type="ARBA" id="ARBA00022723"/>
    </source>
</evidence>
<evidence type="ECO:0000313" key="3">
    <source>
        <dbReference type="EMBL" id="SDF93803.1"/>
    </source>
</evidence>
<dbReference type="PANTHER" id="PTHR35848:SF6">
    <property type="entry name" value="CUPIN TYPE-2 DOMAIN-CONTAINING PROTEIN"/>
    <property type="match status" value="1"/>
</dbReference>
<evidence type="ECO:0000259" key="2">
    <source>
        <dbReference type="Pfam" id="PF07883"/>
    </source>
</evidence>
<dbReference type="InterPro" id="IPR014710">
    <property type="entry name" value="RmlC-like_jellyroll"/>
</dbReference>
<organism evidence="3 4">
    <name type="scientific">Terriglobus roseus</name>
    <dbReference type="NCBI Taxonomy" id="392734"/>
    <lineage>
        <taxon>Bacteria</taxon>
        <taxon>Pseudomonadati</taxon>
        <taxon>Acidobacteriota</taxon>
        <taxon>Terriglobia</taxon>
        <taxon>Terriglobales</taxon>
        <taxon>Acidobacteriaceae</taxon>
        <taxon>Terriglobus</taxon>
    </lineage>
</organism>
<dbReference type="InterPro" id="IPR051610">
    <property type="entry name" value="GPI/OXD"/>
</dbReference>
<dbReference type="AlphaFoldDB" id="A0A1G7Q5Q3"/>
<dbReference type="OrthoDB" id="118229at2"/>
<proteinExistence type="predicted"/>
<keyword evidence="1" id="KW-0479">Metal-binding</keyword>
<name>A0A1G7Q5Q3_9BACT</name>